<keyword evidence="5" id="KW-0862">Zinc</keyword>
<protein>
    <recommendedName>
        <fullName evidence="7">RZ-type domain-containing protein</fullName>
    </recommendedName>
</protein>
<evidence type="ECO:0000313" key="9">
    <source>
        <dbReference type="Proteomes" id="UP000828390"/>
    </source>
</evidence>
<accession>A0A9D4CKQ5</accession>
<evidence type="ECO:0000313" key="8">
    <source>
        <dbReference type="EMBL" id="KAH3727158.1"/>
    </source>
</evidence>
<evidence type="ECO:0000256" key="3">
    <source>
        <dbReference type="ARBA" id="ARBA00022723"/>
    </source>
</evidence>
<dbReference type="InterPro" id="IPR046439">
    <property type="entry name" value="ZF_RZ_dom"/>
</dbReference>
<comment type="subcellular location">
    <subcellularLocation>
        <location evidence="1">Cytoplasm</location>
    </subcellularLocation>
</comment>
<evidence type="ECO:0000256" key="6">
    <source>
        <dbReference type="ARBA" id="ARBA00022859"/>
    </source>
</evidence>
<feature type="domain" description="RZ-type" evidence="7">
    <location>
        <begin position="2913"/>
        <end position="2988"/>
    </location>
</feature>
<organism evidence="8 9">
    <name type="scientific">Dreissena polymorpha</name>
    <name type="common">Zebra mussel</name>
    <name type="synonym">Mytilus polymorpha</name>
    <dbReference type="NCBI Taxonomy" id="45954"/>
    <lineage>
        <taxon>Eukaryota</taxon>
        <taxon>Metazoa</taxon>
        <taxon>Spiralia</taxon>
        <taxon>Lophotrochozoa</taxon>
        <taxon>Mollusca</taxon>
        <taxon>Bivalvia</taxon>
        <taxon>Autobranchia</taxon>
        <taxon>Heteroconchia</taxon>
        <taxon>Euheterodonta</taxon>
        <taxon>Imparidentia</taxon>
        <taxon>Neoheterodontei</taxon>
        <taxon>Myida</taxon>
        <taxon>Dreissenoidea</taxon>
        <taxon>Dreissenidae</taxon>
        <taxon>Dreissena</taxon>
    </lineage>
</organism>
<evidence type="ECO:0000259" key="7">
    <source>
        <dbReference type="PROSITE" id="PS51981"/>
    </source>
</evidence>
<dbReference type="PANTHER" id="PTHR22605:SF16">
    <property type="entry name" value="E3 UBIQUITIN-PROTEIN LIGASE RNF213"/>
    <property type="match status" value="1"/>
</dbReference>
<keyword evidence="9" id="KW-1185">Reference proteome</keyword>
<dbReference type="InterPro" id="IPR027417">
    <property type="entry name" value="P-loop_NTPase"/>
</dbReference>
<proteinExistence type="predicted"/>
<name>A0A9D4CKQ5_DREPO</name>
<evidence type="ECO:0000256" key="2">
    <source>
        <dbReference type="ARBA" id="ARBA00022490"/>
    </source>
</evidence>
<evidence type="ECO:0000256" key="1">
    <source>
        <dbReference type="ARBA" id="ARBA00004496"/>
    </source>
</evidence>
<evidence type="ECO:0000256" key="4">
    <source>
        <dbReference type="ARBA" id="ARBA00022771"/>
    </source>
</evidence>
<sequence>MISELSKFMEKCYKEWLEYINKKRAEYYHLNFFTVDQLVILQRELVKIGSESEPSHLIYPLLSAVKKTCTPADLFAAMTSAKEEVERKKVDDNAASLAETKSDDINDSFDEKREQFVQELVYSGIDVELARQSIEHIDPKDIDLQDVSQALIWCLEEPATEQRTCSDVINEDRANTQITEKSFFGWSDATSTISSIIEHNLRNMKTNIDGVEPLIRDLTELWKNFIGSISSNISDYLSLGHLGIVLEHLAESGTVDRKVETGFKEGEPNLIICPIEDIMKVTLSIYMYDKDQPLPMSDEVLVCTSNTSNDEVDIFWQRALYGDGRRIYCLVNADLLDFDVSEDAEQNLQKHIQEKYHKTKRKYRLFIICGSDNECRSPFVSSLDKYIRHVPTISQASLGAYVADKLSVSETYGLSAASVDFNRSSGRVIKSSRSGVGKSLYVKRCAEQMAHLLGSKLETKVVTIRLQEKYIDLHEVTQILIEQTPTPGKATARIFHIDISHEVQEGIDVLLFNLLILDCLIDRNGYAWRRSPNDLCLIETMPIMKYAHESQDMQYAHPIFDILPDVQCRSPQESFDFYSGKENDYRQTDQLFDEQQFTRDSQIVFKCAAKTLRCDQPSWSELHHFVWFLNTQLTDFEQNQFVGFAAAEHLPGFATFVLKFLMQMSKDFSTRSLEISEESPRCFAVDSKVDEENEEDDEQILNRFLLRRTWESSPHPYLFFNSDRETFTFLGFFIERFTGNLKDQQTGELLEKAIMTRRLYDALVANHAPLQENFDALSRDKKLTKLCNVMGIEFPHDPDPTYELTTDNVKKIMAIYMRLRCDIPVVIMGETGCGKTRLVKFMCALQCPPDVEIKNMILMKVHGGTTKEDIKRNVHFAEDIAKQNVEEYGSNIYTILFFDEANATEAIGLIKEIMCDKSICGEPIKLCQNLKMIAACNPYRKHPEELIKKLEQAGLGYHVDADETTDRLGRIPMRRLVYRVQPLPQSLIPLVWDFGQLSTDVEKLYISQMAKRAVYERRLPAAPGLVEVLSTILTASQNYMRKQKDECSFVSLRDVERVLTVMSWFYGEAEDNRFLYDAMDVELAGQQVEDFYGLDNLTRSLVLALGVCYHSCLKTRDAYRKQVATLFTGPCQLPGGADQIHKEIDCCQDVFLQNVTLDQNIALNTALKENVFMMVVCIELRIPLFLVGKPGSSKSLAKTKVADAMQGNSARHRLFKHLKQVQMVSFQCSPLSTPDGIVGTFRQCAQFQKDKDLDTFVSTVVLDEVGLAEDSPRMPLKTLHPLLDDGCQGDETPEPHLKVAFIGISNWALDPAKMNRGILVQREVPDLEELRISAKGICQTHEEVGTFIFPLIDPLSAAYLDIFNKASDKMREFYGLRDFYSLVKMVYGLVAKNRRRPTWLELVYAIKRNFGGLDHVDPEACFEQHIDKAKLCHQDLNQKGPDCSTKGLIEACLFDSFTREGESRYLLLITENYGALNIIQQKILSKRSEIRPITIFGSSFRSDQEYTQVCRNINKIKVCMETGNTVVLLNLENLYESLYDALNQYYVYFGGERYVDLGLGTHRVKCPVHKNFRLIVIAEKQTVYKKFPIPLINRLEKHFLSVNAILDDRQVKLAEKLQEWATHLAAKYVHRNKQSQQLGLGDIFIGYHEDTCSAIILHVYETLRAASSEQSSEEKILEEAKKILLWCATPESIYRESKLDISEREIIKRHYAMEQAHDSAIAYLKHKMMVEKSPRAHEERLGYRDGRLSSASACITCHSKLLASNHEIEITKAIPTLRHVEILSLPSFDTEQQFSNKVRHHFESKLDSSSLLIIQCESGDKNSNLIAGARYCVMDEFEKARDSMKAPSHVALIVQLPRKSGGCFTGFQCGVWHSVHVDDLYPEDTRLPCISDIEDKALSELFLNIQDGKRNLQGMEHHTISMRRTKVSVETKQNEDTVNGEINTMNEHMQELVIEIQDIKNSVGIFMHCVQPALARVKDRSHFAQRGTKRLKIILNSLSRIDNNNTDRRNFLTGVVFWLGMLLKEKEQGLCLAKQWMTKDAAAVENINQHGTFRRSCYCTIVSKVKPVLAGLFAFLDTNGNLDLLTSDLQWKRDFWVNCLNHKDALQLKYSYLQSHRRTTEHGEMLVTSTGFEGHEFKLKLPFSWLIIQTVDELLRDLVFDGRETDRIDKCTIGLRSGSIGQVLQKLEAESQPVIPNAEFENVPSPSLKDVLYDYIHDFVQTVYNADGEDELNFVCEAIASKTFSICNTDNEKHDIIRNIVCVRFAYKELSSQLAFFRSMNQVWPNCIHTILERKKHNPQHVMFKENEFTFSTLRLLIENLNLTPHDLMDRTAQFKWLKKVYTYRPVVETILNQGMGGCDSIDSKKMAKSMWSRVLVLKIFLETVVTKETDEDIHIKHCLPLWVLLGEKVDLKDMTSCMVVETFLTKRNKAALKESIGAEANCCRCNEPLTSTPIYIPCSEKHSVCNICYGDIQRLREQACPKCFENLEEEWAPAVDGNRKQNNEKLKRYQERCNTFFLEIVAQLCFAEGEPPSEQVLEKLLSYVTCISKDGTRYTKDINIFATGVDPNPVFRSFLLQLMMKSSNQRYVFKYLSQYIGDIKSNSKEMIDLYLLIVHCWEDIQFHSIESSSETKSIVVCHSLESALSQMNNSATPTDSLSAVATTRACLGVAAQCLKRQSPSDTEIQTSLGDLKIINSAHNFCEKVGNDWPKIYLVKLLCRRYGLDLYHTLSRSSFRWLAVEGSENQMEICDRYIICGEVYALIREAVAKTILGEAIEQLDHLLKDIKSKGNEPVGAYLQLAIHREITCTHVQLTQRGCTDVSLHAIPQLKQFLDESDVINDKNFIAKLLNNDMEPEFLKIKPASDLMHQGLQCLLTHFYITMSTLQDGYTLVDPLVQLMTGYPSIQNMYLPTMPQDDIEEINAAVLASRGDENPFFYRCPNGHPYMIGDCGRPNSTSQCPECGEQIGGIGHKPLPGNVKNTVGDSTQTGHVLGRAVTDGNIMPERDLNPTFCIAIRMFLHMALYFCPLEQVKTILKPEIEEEEIAEFLLDHIRNNINELQRSLGCSGDDVILLMHIAVNVMMRSKETRVARAVTLLSSKEQRKTWENEFSLHVLNEVFGNVDTLLSDWNQSIATDNRLGADRLMCMIYEAENHQEKENNLSIKDNPRMWRFRTPITIEHMRQNLESKSQQGMHPPLILQRFMNEDCLLKALRYVPNIIRLQRALLREYQKKLDKTEANAIHVFDLKRDHTAGEETELWIHDFACAWDITRKTLEQYGCHTEFGRTFVPYEFCNQTINDNTPLTVFLPRTSGPGLCSYAMLDLLFRKQNDFLSSFVVGESERKNAIHRAVKPMDVTSSHLISYDHEHDLMPLVLANCHYSFEMGVGTKIEYDFASMERQLMDRLLYSKSMIEMDSFLEIDLMIYRTEVTNVNVFMQLSEKIPQVHLNGAVRTQICEELRKIPDVCKTLDNLDIAISFLKTTGGDPQTKLNTFMVKTLQMENAIISQKACQTCELRHARALWLLLSLQRSKLLIEHRQSTEEVFETLPDDMYDNLEKGVETRFKEYMNTLNVEKLSTVLEVIHEFLLLNVAIRQNTDDNDYINTSTY</sequence>
<dbReference type="GO" id="GO:0008270">
    <property type="term" value="F:zinc ion binding"/>
    <property type="evidence" value="ECO:0007669"/>
    <property type="project" value="UniProtKB-KW"/>
</dbReference>
<dbReference type="Gene3D" id="3.40.50.300">
    <property type="entry name" value="P-loop containing nucleotide triphosphate hydrolases"/>
    <property type="match status" value="2"/>
</dbReference>
<keyword evidence="3" id="KW-0479">Metal-binding</keyword>
<dbReference type="FunFam" id="3.40.50.300:FF:000491">
    <property type="entry name" value="E3 ubiquitin-protein ligase RNF213"/>
    <property type="match status" value="1"/>
</dbReference>
<dbReference type="GO" id="GO:0004842">
    <property type="term" value="F:ubiquitin-protein transferase activity"/>
    <property type="evidence" value="ECO:0007669"/>
    <property type="project" value="InterPro"/>
</dbReference>
<dbReference type="EMBL" id="JAIWYP010000012">
    <property type="protein sequence ID" value="KAH3727158.1"/>
    <property type="molecule type" value="Genomic_DNA"/>
</dbReference>
<reference evidence="8" key="2">
    <citation type="submission" date="2020-11" db="EMBL/GenBank/DDBJ databases">
        <authorList>
            <person name="McCartney M.A."/>
            <person name="Auch B."/>
            <person name="Kono T."/>
            <person name="Mallez S."/>
            <person name="Becker A."/>
            <person name="Gohl D.M."/>
            <person name="Silverstein K.A.T."/>
            <person name="Koren S."/>
            <person name="Bechman K.B."/>
            <person name="Herman A."/>
            <person name="Abrahante J.E."/>
            <person name="Garbe J."/>
        </authorList>
    </citation>
    <scope>NUCLEOTIDE SEQUENCE</scope>
    <source>
        <strain evidence="8">Duluth1</strain>
        <tissue evidence="8">Whole animal</tissue>
    </source>
</reference>
<feature type="non-terminal residue" evidence="8">
    <location>
        <position position="3605"/>
    </location>
</feature>
<keyword evidence="6" id="KW-0391">Immunity</keyword>
<dbReference type="PANTHER" id="PTHR22605">
    <property type="entry name" value="RZ-TYPE DOMAIN-CONTAINING PROTEIN"/>
    <property type="match status" value="1"/>
</dbReference>
<dbReference type="GO" id="GO:0016887">
    <property type="term" value="F:ATP hydrolysis activity"/>
    <property type="evidence" value="ECO:0007669"/>
    <property type="project" value="InterPro"/>
</dbReference>
<dbReference type="SUPFAM" id="SSF52540">
    <property type="entry name" value="P-loop containing nucleoside triphosphate hydrolases"/>
    <property type="match status" value="2"/>
</dbReference>
<dbReference type="Proteomes" id="UP000828390">
    <property type="component" value="Unassembled WGS sequence"/>
</dbReference>
<dbReference type="InterPro" id="IPR031248">
    <property type="entry name" value="RNF213"/>
</dbReference>
<gene>
    <name evidence="8" type="ORF">DPMN_053084</name>
</gene>
<dbReference type="Pfam" id="PF20173">
    <property type="entry name" value="ZnF_RZ-type"/>
    <property type="match status" value="1"/>
</dbReference>
<keyword evidence="2" id="KW-0963">Cytoplasm</keyword>
<keyword evidence="4" id="KW-0863">Zinc-finger</keyword>
<evidence type="ECO:0000256" key="5">
    <source>
        <dbReference type="ARBA" id="ARBA00022833"/>
    </source>
</evidence>
<comment type="caution">
    <text evidence="8">The sequence shown here is derived from an EMBL/GenBank/DDBJ whole genome shotgun (WGS) entry which is preliminary data.</text>
</comment>
<reference evidence="8" key="1">
    <citation type="journal article" date="2019" name="bioRxiv">
        <title>The Genome of the Zebra Mussel, Dreissena polymorpha: A Resource for Invasive Species Research.</title>
        <authorList>
            <person name="McCartney M.A."/>
            <person name="Auch B."/>
            <person name="Kono T."/>
            <person name="Mallez S."/>
            <person name="Zhang Y."/>
            <person name="Obille A."/>
            <person name="Becker A."/>
            <person name="Abrahante J.E."/>
            <person name="Garbe J."/>
            <person name="Badalamenti J.P."/>
            <person name="Herman A."/>
            <person name="Mangelson H."/>
            <person name="Liachko I."/>
            <person name="Sullivan S."/>
            <person name="Sone E.D."/>
            <person name="Koren S."/>
            <person name="Silverstein K.A.T."/>
            <person name="Beckman K.B."/>
            <person name="Gohl D.M."/>
        </authorList>
    </citation>
    <scope>NUCLEOTIDE SEQUENCE</scope>
    <source>
        <strain evidence="8">Duluth1</strain>
        <tissue evidence="8">Whole animal</tissue>
    </source>
</reference>
<dbReference type="GO" id="GO:0002376">
    <property type="term" value="P:immune system process"/>
    <property type="evidence" value="ECO:0007669"/>
    <property type="project" value="UniProtKB-KW"/>
</dbReference>
<dbReference type="PROSITE" id="PS51981">
    <property type="entry name" value="ZF_RZ"/>
    <property type="match status" value="1"/>
</dbReference>
<dbReference type="GO" id="GO:0005737">
    <property type="term" value="C:cytoplasm"/>
    <property type="evidence" value="ECO:0007669"/>
    <property type="project" value="UniProtKB-SubCell"/>
</dbReference>